<reference evidence="1" key="1">
    <citation type="journal article" date="2014" name="Int. J. Syst. Evol. Microbiol.">
        <title>Complete genome sequence of Corynebacterium casei LMG S-19264T (=DSM 44701T), isolated from a smear-ripened cheese.</title>
        <authorList>
            <consortium name="US DOE Joint Genome Institute (JGI-PGF)"/>
            <person name="Walter F."/>
            <person name="Albersmeier A."/>
            <person name="Kalinowski J."/>
            <person name="Ruckert C."/>
        </authorList>
    </citation>
    <scope>NUCLEOTIDE SEQUENCE</scope>
    <source>
        <strain evidence="1">JCM 4714</strain>
    </source>
</reference>
<name>A0A918YN23_9ACTN</name>
<accession>A0A918YN23</accession>
<reference evidence="1" key="2">
    <citation type="submission" date="2020-09" db="EMBL/GenBank/DDBJ databases">
        <authorList>
            <person name="Sun Q."/>
            <person name="Ohkuma M."/>
        </authorList>
    </citation>
    <scope>NUCLEOTIDE SEQUENCE</scope>
    <source>
        <strain evidence="1">JCM 4714</strain>
    </source>
</reference>
<proteinExistence type="predicted"/>
<sequence length="65" mass="7532">MLRVRSRKGDGADAYSILVDLETRHIVGYRGSSTSWFDKGHVPVEELFQDVAGRRQRTEGERQRR</sequence>
<evidence type="ECO:0000313" key="1">
    <source>
        <dbReference type="EMBL" id="GHE09068.1"/>
    </source>
</evidence>
<evidence type="ECO:0000313" key="2">
    <source>
        <dbReference type="Proteomes" id="UP000655443"/>
    </source>
</evidence>
<protein>
    <submittedName>
        <fullName evidence="1">Uncharacterized protein</fullName>
    </submittedName>
</protein>
<dbReference type="AlphaFoldDB" id="A0A918YN23"/>
<dbReference type="Proteomes" id="UP000655443">
    <property type="component" value="Unassembled WGS sequence"/>
</dbReference>
<gene>
    <name evidence="1" type="ORF">GCM10010339_60180</name>
</gene>
<dbReference type="EMBL" id="BMVG01000018">
    <property type="protein sequence ID" value="GHE09068.1"/>
    <property type="molecule type" value="Genomic_DNA"/>
</dbReference>
<keyword evidence="2" id="KW-1185">Reference proteome</keyword>
<comment type="caution">
    <text evidence="1">The sequence shown here is derived from an EMBL/GenBank/DDBJ whole genome shotgun (WGS) entry which is preliminary data.</text>
</comment>
<organism evidence="1 2">
    <name type="scientific">Streptomyces alanosinicus</name>
    <dbReference type="NCBI Taxonomy" id="68171"/>
    <lineage>
        <taxon>Bacteria</taxon>
        <taxon>Bacillati</taxon>
        <taxon>Actinomycetota</taxon>
        <taxon>Actinomycetes</taxon>
        <taxon>Kitasatosporales</taxon>
        <taxon>Streptomycetaceae</taxon>
        <taxon>Streptomyces</taxon>
    </lineage>
</organism>